<protein>
    <submittedName>
        <fullName evidence="1">CoA-transferase subunit beta</fullName>
    </submittedName>
</protein>
<accession>A0ABS1EXC9</accession>
<comment type="caution">
    <text evidence="1">The sequence shown here is derived from an EMBL/GenBank/DDBJ whole genome shotgun (WGS) entry which is preliminary data.</text>
</comment>
<dbReference type="Proteomes" id="UP000652760">
    <property type="component" value="Unassembled WGS sequence"/>
</dbReference>
<dbReference type="InterPro" id="IPR037171">
    <property type="entry name" value="NagB/RpiA_transferase-like"/>
</dbReference>
<dbReference type="PANTHER" id="PTHR43293:SF3">
    <property type="entry name" value="CHOLESTEROL RING-CLEAVING HYDROLASE IPDB SUBUNIT"/>
    <property type="match status" value="1"/>
</dbReference>
<dbReference type="Pfam" id="PF01144">
    <property type="entry name" value="CoA_trans"/>
    <property type="match status" value="1"/>
</dbReference>
<dbReference type="RefSeq" id="WP_200190042.1">
    <property type="nucleotide sequence ID" value="NZ_JAENHM010000001.1"/>
</dbReference>
<dbReference type="EMBL" id="JAENHM010000001">
    <property type="protein sequence ID" value="MBK1835823.1"/>
    <property type="molecule type" value="Genomic_DNA"/>
</dbReference>
<organism evidence="1 2">
    <name type="scientific">Azospirillum endophyticum</name>
    <dbReference type="NCBI Taxonomy" id="2800326"/>
    <lineage>
        <taxon>Bacteria</taxon>
        <taxon>Pseudomonadati</taxon>
        <taxon>Pseudomonadota</taxon>
        <taxon>Alphaproteobacteria</taxon>
        <taxon>Rhodospirillales</taxon>
        <taxon>Azospirillaceae</taxon>
        <taxon>Azospirillum</taxon>
    </lineage>
</organism>
<gene>
    <name evidence="1" type="ORF">JHL17_00205</name>
</gene>
<dbReference type="PANTHER" id="PTHR43293">
    <property type="entry name" value="ACETATE COA-TRANSFERASE YDIF"/>
    <property type="match status" value="1"/>
</dbReference>
<dbReference type="Gene3D" id="3.40.1080.10">
    <property type="entry name" value="Glutaconate Coenzyme A-transferase"/>
    <property type="match status" value="1"/>
</dbReference>
<dbReference type="InterPro" id="IPR004165">
    <property type="entry name" value="CoA_trans_fam_I"/>
</dbReference>
<dbReference type="SUPFAM" id="SSF100950">
    <property type="entry name" value="NagB/RpiA/CoA transferase-like"/>
    <property type="match status" value="1"/>
</dbReference>
<evidence type="ECO:0000313" key="2">
    <source>
        <dbReference type="Proteomes" id="UP000652760"/>
    </source>
</evidence>
<dbReference type="SMART" id="SM00882">
    <property type="entry name" value="CoA_trans"/>
    <property type="match status" value="1"/>
</dbReference>
<reference evidence="2" key="1">
    <citation type="submission" date="2021-01" db="EMBL/GenBank/DDBJ databases">
        <title>Genome public.</title>
        <authorList>
            <person name="Liu C."/>
            <person name="Sun Q."/>
        </authorList>
    </citation>
    <scope>NUCLEOTIDE SEQUENCE [LARGE SCALE GENOMIC DNA]</scope>
    <source>
        <strain evidence="2">YIM B02556</strain>
    </source>
</reference>
<keyword evidence="2" id="KW-1185">Reference proteome</keyword>
<name>A0ABS1EXC9_9PROT</name>
<proteinExistence type="predicted"/>
<sequence length="270" mass="27598">MPAEANAETLDFTATEIMTVAASRLLKDGTVCFVGIGLPSTAANLARLTHAPDVVLIYESGPIGAKPTVLPLSIGDGDLALTADTVVGTPEIFRYWLQGGRIDVGFLGAAQVDRFANINTTVIGPYDTPKVRLPGAGGAPEIASQAKEVFIVLKQSPKAFVAKLPFVTSAGYLDGGDARARAGIPGAGPTAVITDLGILTPDPVTKELTLTSIHPGVTVEQVKAATGWELKIAPDLKTTEIPDAGALAALRDLQARTAAAHGQAGGGGEG</sequence>
<evidence type="ECO:0000313" key="1">
    <source>
        <dbReference type="EMBL" id="MBK1835823.1"/>
    </source>
</evidence>